<evidence type="ECO:0000256" key="4">
    <source>
        <dbReference type="ARBA" id="ARBA00022443"/>
    </source>
</evidence>
<keyword evidence="7" id="KW-0130">Cell adhesion</keyword>
<feature type="compositionally biased region" description="Low complexity" evidence="10">
    <location>
        <begin position="392"/>
        <end position="418"/>
    </location>
</feature>
<feature type="region of interest" description="Disordered" evidence="10">
    <location>
        <begin position="607"/>
        <end position="653"/>
    </location>
</feature>
<keyword evidence="4 9" id="KW-0728">SH3 domain</keyword>
<dbReference type="InterPro" id="IPR036028">
    <property type="entry name" value="SH3-like_dom_sf"/>
</dbReference>
<evidence type="ECO:0000256" key="6">
    <source>
        <dbReference type="ARBA" id="ARBA00022553"/>
    </source>
</evidence>
<organism evidence="12 13">
    <name type="scientific">Pipistrellus nathusii</name>
    <name type="common">Nathusius' pipistrelle</name>
    <dbReference type="NCBI Taxonomy" id="59473"/>
    <lineage>
        <taxon>Eukaryota</taxon>
        <taxon>Metazoa</taxon>
        <taxon>Chordata</taxon>
        <taxon>Craniata</taxon>
        <taxon>Vertebrata</taxon>
        <taxon>Euteleostomi</taxon>
        <taxon>Mammalia</taxon>
        <taxon>Eutheria</taxon>
        <taxon>Laurasiatheria</taxon>
        <taxon>Chiroptera</taxon>
        <taxon>Yangochiroptera</taxon>
        <taxon>Vespertilionidae</taxon>
        <taxon>Pipistrellus</taxon>
    </lineage>
</organism>
<evidence type="ECO:0000256" key="3">
    <source>
        <dbReference type="ARBA" id="ARBA00007848"/>
    </source>
</evidence>
<proteinExistence type="inferred from homology"/>
<accession>A0ABP0ADD7</accession>
<dbReference type="Gene3D" id="2.30.30.40">
    <property type="entry name" value="SH3 Domains"/>
    <property type="match status" value="1"/>
</dbReference>
<evidence type="ECO:0000256" key="10">
    <source>
        <dbReference type="SAM" id="MobiDB-lite"/>
    </source>
</evidence>
<name>A0ABP0ADD7_PIPNA</name>
<gene>
    <name evidence="12" type="ORF">MPIPNATIZW_LOCUS15616</name>
</gene>
<dbReference type="PANTHER" id="PTHR10654:SF19">
    <property type="entry name" value="CAS SCAFFOLDING PROTEIN FAMILY MEMBER 4"/>
    <property type="match status" value="1"/>
</dbReference>
<evidence type="ECO:0000256" key="8">
    <source>
        <dbReference type="ARBA" id="ARBA00022949"/>
    </source>
</evidence>
<sequence length="772" mass="83232">MRGASGMDGAPKALLARALYNNAPDCFDELAFCKGDILTILEQHVPESEGWWRCLLHGRQGLAPANRLQILSEAPADGPCPPFLIPLEEGLASSKEAYQVTNPLRAPPPGPVYESMKSWVVGPPPHTAQVYEFPDPPASARIICEKVPSFPKQAVIPVPRPAQASLLALYDVPAQSRGPSALKEPGKQQLYDIPASPRKADCGPPASQPSRQSAPVTATVPSRTACYKTLPNPQKPEWIYDIPASPAKAGVRNVCAASVVEESGLLPRSMSSFHSPPSSRARPLAPLLHGDVPVQNPSLPVAPAGPGPVPGDTCPPDGGVSYKVPSSFLVPHLEQQNTKPNIYDVPVAVPSGPRAGKELGDADGASEEASDPHCKWLSRQATWLAPETDRLSVNSSDSRSSVMSSCSSTSTDSSCSSSSEELAKELSLDLALAKGMVTALQQKVASSVDGLMLFVSRNWRLRDSLEANIKAIRRAAGLIEESLREFLDFARGVCGAACHLPGSSLQDRMRDQLQTISDSYHILLEAKESLEGCHWSLDVLVTDRAQGSLDDLERFVSVARMVPEDIKRFTSIVIANGRLLFKQNCEKEDTPFWAPRAEFKLAEGTQLPQREMESHQRSAPCPQQREGRPCQASVCEKDPSAPGPPPPGQQDLGEKARLSEHCRLYFGALFKAVGVFQGSLLHAQPPETLVAQSKLVITIGQKLVDTLCRETQDRDARNEILRGSSRLCGLLKALALATKRAVLRPGPAALPGLRAAAQELEQHARQFRGSLD</sequence>
<dbReference type="Gene3D" id="1.20.120.230">
    <property type="entry name" value="Alpha-catenin/vinculin-like"/>
    <property type="match status" value="1"/>
</dbReference>
<dbReference type="SMART" id="SM00326">
    <property type="entry name" value="SH3"/>
    <property type="match status" value="1"/>
</dbReference>
<dbReference type="InterPro" id="IPR014928">
    <property type="entry name" value="Serine_rich_dom"/>
</dbReference>
<dbReference type="Pfam" id="PF14604">
    <property type="entry name" value="SH3_9"/>
    <property type="match status" value="1"/>
</dbReference>
<keyword evidence="13" id="KW-1185">Reference proteome</keyword>
<comment type="subcellular location">
    <subcellularLocation>
        <location evidence="1">Cell junction</location>
        <location evidence="1">Focal adhesion</location>
    </subcellularLocation>
    <subcellularLocation>
        <location evidence="2">Cytoplasm</location>
    </subcellularLocation>
</comment>
<evidence type="ECO:0000256" key="7">
    <source>
        <dbReference type="ARBA" id="ARBA00022889"/>
    </source>
</evidence>
<dbReference type="Gene3D" id="1.20.120.830">
    <property type="entry name" value="Serine-rich domain"/>
    <property type="match status" value="1"/>
</dbReference>
<dbReference type="InterPro" id="IPR037362">
    <property type="entry name" value="CAS_fam"/>
</dbReference>
<keyword evidence="8" id="KW-0965">Cell junction</keyword>
<keyword evidence="6" id="KW-0597">Phosphoprotein</keyword>
<evidence type="ECO:0000256" key="1">
    <source>
        <dbReference type="ARBA" id="ARBA00004246"/>
    </source>
</evidence>
<dbReference type="EMBL" id="OY882864">
    <property type="protein sequence ID" value="CAK6447310.1"/>
    <property type="molecule type" value="Genomic_DNA"/>
</dbReference>
<comment type="similarity">
    <text evidence="3">Belongs to the CAS family.</text>
</comment>
<dbReference type="InterPro" id="IPR001452">
    <property type="entry name" value="SH3_domain"/>
</dbReference>
<evidence type="ECO:0000313" key="12">
    <source>
        <dbReference type="EMBL" id="CAK6447310.1"/>
    </source>
</evidence>
<dbReference type="PANTHER" id="PTHR10654">
    <property type="entry name" value="CAS SCAFFOLDING PROTEIN"/>
    <property type="match status" value="1"/>
</dbReference>
<evidence type="ECO:0000256" key="2">
    <source>
        <dbReference type="ARBA" id="ARBA00004496"/>
    </source>
</evidence>
<dbReference type="CDD" id="cd12000">
    <property type="entry name" value="SH3_CASS4"/>
    <property type="match status" value="1"/>
</dbReference>
<dbReference type="Pfam" id="PF12026">
    <property type="entry name" value="CAS_C"/>
    <property type="match status" value="1"/>
</dbReference>
<dbReference type="InterPro" id="IPR021901">
    <property type="entry name" value="CAS_C"/>
</dbReference>
<reference evidence="12" key="1">
    <citation type="submission" date="2023-12" db="EMBL/GenBank/DDBJ databases">
        <authorList>
            <person name="Brown T."/>
        </authorList>
    </citation>
    <scope>NUCLEOTIDE SEQUENCE</scope>
</reference>
<feature type="compositionally biased region" description="Low complexity" evidence="10">
    <location>
        <begin position="204"/>
        <end position="215"/>
    </location>
</feature>
<dbReference type="PROSITE" id="PS50002">
    <property type="entry name" value="SH3"/>
    <property type="match status" value="1"/>
</dbReference>
<dbReference type="Proteomes" id="UP001314169">
    <property type="component" value="Chromosome 7"/>
</dbReference>
<dbReference type="InterPro" id="IPR038319">
    <property type="entry name" value="Serine_rich_sf"/>
</dbReference>
<feature type="domain" description="SH3" evidence="11">
    <location>
        <begin position="11"/>
        <end position="73"/>
    </location>
</feature>
<dbReference type="SUPFAM" id="SSF50044">
    <property type="entry name" value="SH3-domain"/>
    <property type="match status" value="1"/>
</dbReference>
<protein>
    <recommendedName>
        <fullName evidence="11">SH3 domain-containing protein</fullName>
    </recommendedName>
</protein>
<keyword evidence="5" id="KW-0963">Cytoplasm</keyword>
<dbReference type="Pfam" id="PF08824">
    <property type="entry name" value="Serine_rich"/>
    <property type="match status" value="1"/>
</dbReference>
<evidence type="ECO:0000313" key="13">
    <source>
        <dbReference type="Proteomes" id="UP001314169"/>
    </source>
</evidence>
<evidence type="ECO:0000259" key="11">
    <source>
        <dbReference type="PROSITE" id="PS50002"/>
    </source>
</evidence>
<feature type="region of interest" description="Disordered" evidence="10">
    <location>
        <begin position="388"/>
        <end position="418"/>
    </location>
</feature>
<evidence type="ECO:0000256" key="9">
    <source>
        <dbReference type="PROSITE-ProRule" id="PRU00192"/>
    </source>
</evidence>
<dbReference type="InterPro" id="IPR035744">
    <property type="entry name" value="CASS4_SH3"/>
</dbReference>
<feature type="region of interest" description="Disordered" evidence="10">
    <location>
        <begin position="192"/>
        <end position="219"/>
    </location>
</feature>
<evidence type="ECO:0000256" key="5">
    <source>
        <dbReference type="ARBA" id="ARBA00022490"/>
    </source>
</evidence>